<reference evidence="2" key="1">
    <citation type="journal article" date="2020" name="Stud. Mycol.">
        <title>101 Dothideomycetes genomes: a test case for predicting lifestyles and emergence of pathogens.</title>
        <authorList>
            <person name="Haridas S."/>
            <person name="Albert R."/>
            <person name="Binder M."/>
            <person name="Bloem J."/>
            <person name="Labutti K."/>
            <person name="Salamov A."/>
            <person name="Andreopoulos B."/>
            <person name="Baker S."/>
            <person name="Barry K."/>
            <person name="Bills G."/>
            <person name="Bluhm B."/>
            <person name="Cannon C."/>
            <person name="Castanera R."/>
            <person name="Culley D."/>
            <person name="Daum C."/>
            <person name="Ezra D."/>
            <person name="Gonzalez J."/>
            <person name="Henrissat B."/>
            <person name="Kuo A."/>
            <person name="Liang C."/>
            <person name="Lipzen A."/>
            <person name="Lutzoni F."/>
            <person name="Magnuson J."/>
            <person name="Mondo S."/>
            <person name="Nolan M."/>
            <person name="Ohm R."/>
            <person name="Pangilinan J."/>
            <person name="Park H.-J."/>
            <person name="Ramirez L."/>
            <person name="Alfaro M."/>
            <person name="Sun H."/>
            <person name="Tritt A."/>
            <person name="Yoshinaga Y."/>
            <person name="Zwiers L.-H."/>
            <person name="Turgeon B."/>
            <person name="Goodwin S."/>
            <person name="Spatafora J."/>
            <person name="Crous P."/>
            <person name="Grigoriev I."/>
        </authorList>
    </citation>
    <scope>NUCLEOTIDE SEQUENCE</scope>
    <source>
        <strain evidence="2">ATCC 16933</strain>
    </source>
</reference>
<evidence type="ECO:0000256" key="1">
    <source>
        <dbReference type="SAM" id="MobiDB-lite"/>
    </source>
</evidence>
<dbReference type="AlphaFoldDB" id="A0A6A6P0B2"/>
<evidence type="ECO:0000313" key="2">
    <source>
        <dbReference type="EMBL" id="KAF2457455.1"/>
    </source>
</evidence>
<protein>
    <submittedName>
        <fullName evidence="2">Uncharacterized protein</fullName>
    </submittedName>
</protein>
<organism evidence="2 3">
    <name type="scientific">Lineolata rhizophorae</name>
    <dbReference type="NCBI Taxonomy" id="578093"/>
    <lineage>
        <taxon>Eukaryota</taxon>
        <taxon>Fungi</taxon>
        <taxon>Dikarya</taxon>
        <taxon>Ascomycota</taxon>
        <taxon>Pezizomycotina</taxon>
        <taxon>Dothideomycetes</taxon>
        <taxon>Dothideomycetes incertae sedis</taxon>
        <taxon>Lineolatales</taxon>
        <taxon>Lineolataceae</taxon>
        <taxon>Lineolata</taxon>
    </lineage>
</organism>
<sequence length="134" mass="14418">MNVIRGPRRPARLTTQRGGGAGECGARAALPRWHHSLGGSPNARPPTPPAFCHHLLDRPAFDVPCRRLKGEYVRHHAAPPGISPVLQDRIRTLHQPRSAPPCKPARSRNSSPANKPPITAPARIGGSNPAILSR</sequence>
<dbReference type="Proteomes" id="UP000799766">
    <property type="component" value="Unassembled WGS sequence"/>
</dbReference>
<feature type="compositionally biased region" description="Basic residues" evidence="1">
    <location>
        <begin position="1"/>
        <end position="11"/>
    </location>
</feature>
<accession>A0A6A6P0B2</accession>
<evidence type="ECO:0000313" key="3">
    <source>
        <dbReference type="Proteomes" id="UP000799766"/>
    </source>
</evidence>
<proteinExistence type="predicted"/>
<dbReference type="EMBL" id="MU001680">
    <property type="protein sequence ID" value="KAF2457455.1"/>
    <property type="molecule type" value="Genomic_DNA"/>
</dbReference>
<feature type="region of interest" description="Disordered" evidence="1">
    <location>
        <begin position="1"/>
        <end position="25"/>
    </location>
</feature>
<feature type="region of interest" description="Disordered" evidence="1">
    <location>
        <begin position="91"/>
        <end position="134"/>
    </location>
</feature>
<name>A0A6A6P0B2_9PEZI</name>
<keyword evidence="3" id="KW-1185">Reference proteome</keyword>
<gene>
    <name evidence="2" type="ORF">BDY21DRAFT_343895</name>
</gene>